<dbReference type="GO" id="GO:0032259">
    <property type="term" value="P:methylation"/>
    <property type="evidence" value="ECO:0007669"/>
    <property type="project" value="UniProtKB-KW"/>
</dbReference>
<organism evidence="4 5">
    <name type="scientific">Aminobacter aganoensis</name>
    <dbReference type="NCBI Taxonomy" id="83264"/>
    <lineage>
        <taxon>Bacteria</taxon>
        <taxon>Pseudomonadati</taxon>
        <taxon>Pseudomonadota</taxon>
        <taxon>Alphaproteobacteria</taxon>
        <taxon>Hyphomicrobiales</taxon>
        <taxon>Phyllobacteriaceae</taxon>
        <taxon>Aminobacter</taxon>
    </lineage>
</organism>
<dbReference type="SUPFAM" id="SSF53335">
    <property type="entry name" value="S-adenosyl-L-methionine-dependent methyltransferases"/>
    <property type="match status" value="1"/>
</dbReference>
<protein>
    <recommendedName>
        <fullName evidence="2">Protein-L-isoaspartate O-methyltransferase</fullName>
    </recommendedName>
    <alternativeName>
        <fullName evidence="3">Protein L-isoaspartyl methyltransferase</fullName>
    </alternativeName>
</protein>
<keyword evidence="4" id="KW-0489">Methyltransferase</keyword>
<evidence type="ECO:0000313" key="4">
    <source>
        <dbReference type="EMBL" id="MBB6354641.1"/>
    </source>
</evidence>
<gene>
    <name evidence="4" type="ORF">GGR00_002425</name>
</gene>
<accession>A0A7X0F7L9</accession>
<dbReference type="EMBL" id="JACHOU010000004">
    <property type="protein sequence ID" value="MBB6354641.1"/>
    <property type="molecule type" value="Genomic_DNA"/>
</dbReference>
<dbReference type="GO" id="GO:0005737">
    <property type="term" value="C:cytoplasm"/>
    <property type="evidence" value="ECO:0007669"/>
    <property type="project" value="TreeGrafter"/>
</dbReference>
<dbReference type="InterPro" id="IPR000682">
    <property type="entry name" value="PCMT"/>
</dbReference>
<evidence type="ECO:0000256" key="2">
    <source>
        <dbReference type="ARBA" id="ARBA00013346"/>
    </source>
</evidence>
<dbReference type="InterPro" id="IPR029063">
    <property type="entry name" value="SAM-dependent_MTases_sf"/>
</dbReference>
<proteinExistence type="inferred from homology"/>
<dbReference type="PANTHER" id="PTHR11579">
    <property type="entry name" value="PROTEIN-L-ISOASPARTATE O-METHYLTRANSFERASE"/>
    <property type="match status" value="1"/>
</dbReference>
<comment type="similarity">
    <text evidence="1">Belongs to the methyltransferase superfamily. L-isoaspartyl/D-aspartyl protein methyltransferase family.</text>
</comment>
<evidence type="ECO:0000256" key="3">
    <source>
        <dbReference type="ARBA" id="ARBA00030757"/>
    </source>
</evidence>
<dbReference type="CDD" id="cd02440">
    <property type="entry name" value="AdoMet_MTases"/>
    <property type="match status" value="1"/>
</dbReference>
<dbReference type="Proteomes" id="UP000536262">
    <property type="component" value="Unassembled WGS sequence"/>
</dbReference>
<dbReference type="Gene3D" id="3.40.50.150">
    <property type="entry name" value="Vaccinia Virus protein VP39"/>
    <property type="match status" value="1"/>
</dbReference>
<dbReference type="RefSeq" id="WP_184699533.1">
    <property type="nucleotide sequence ID" value="NZ_BAABEG010000001.1"/>
</dbReference>
<sequence>MNADFSERRVKMVDGQVRTTDVTDAAILSAMLSVPREAFVDSAQRELAYIDEDLRYGATADSDQPRYLMEPSPFAKLAQLAEIGPRDFVLDVGSGTGYSSAVLSQLASSVIALESDPTLAATATSTLSSLGCDNVVVVSGPLAAGYASQAPYDVIFVGGSVEQVPDALLAQLKEGGRLVAVEGRGNAGVASIFLKTGGNVTARRAFNAAVKPLPGFNRTREFEF</sequence>
<dbReference type="Pfam" id="PF01135">
    <property type="entry name" value="PCMT"/>
    <property type="match status" value="1"/>
</dbReference>
<keyword evidence="4" id="KW-0808">Transferase</keyword>
<evidence type="ECO:0000313" key="5">
    <source>
        <dbReference type="Proteomes" id="UP000536262"/>
    </source>
</evidence>
<dbReference type="PANTHER" id="PTHR11579:SF18">
    <property type="entry name" value="PROTEIN-L-ISOASPARTATE O-METHYLTRANSFERASE"/>
    <property type="match status" value="1"/>
</dbReference>
<comment type="caution">
    <text evidence="4">The sequence shown here is derived from an EMBL/GenBank/DDBJ whole genome shotgun (WGS) entry which is preliminary data.</text>
</comment>
<dbReference type="GO" id="GO:0004719">
    <property type="term" value="F:protein-L-isoaspartate (D-aspartate) O-methyltransferase activity"/>
    <property type="evidence" value="ECO:0007669"/>
    <property type="project" value="InterPro"/>
</dbReference>
<dbReference type="AlphaFoldDB" id="A0A7X0F7L9"/>
<evidence type="ECO:0000256" key="1">
    <source>
        <dbReference type="ARBA" id="ARBA00005369"/>
    </source>
</evidence>
<name>A0A7X0F7L9_9HYPH</name>
<reference evidence="4 5" key="1">
    <citation type="submission" date="2020-08" db="EMBL/GenBank/DDBJ databases">
        <title>Genomic Encyclopedia of Type Strains, Phase IV (KMG-IV): sequencing the most valuable type-strain genomes for metagenomic binning, comparative biology and taxonomic classification.</title>
        <authorList>
            <person name="Goeker M."/>
        </authorList>
    </citation>
    <scope>NUCLEOTIDE SEQUENCE [LARGE SCALE GENOMIC DNA]</scope>
    <source>
        <strain evidence="4 5">DSM 7051</strain>
    </source>
</reference>
<keyword evidence="5" id="KW-1185">Reference proteome</keyword>